<feature type="domain" description="Amidohydrolase-related" evidence="4">
    <location>
        <begin position="16"/>
        <end position="213"/>
    </location>
</feature>
<dbReference type="SUPFAM" id="SSF51556">
    <property type="entry name" value="Metallo-dependent hydrolases"/>
    <property type="match status" value="1"/>
</dbReference>
<dbReference type="PANTHER" id="PTHR21240">
    <property type="entry name" value="2-AMINO-3-CARBOXYLMUCONATE-6-SEMIALDEHYDE DECARBOXYLASE"/>
    <property type="match status" value="1"/>
</dbReference>
<evidence type="ECO:0000256" key="3">
    <source>
        <dbReference type="RuleBase" id="RU366045"/>
    </source>
</evidence>
<sequence>MTATNFEFEDRNTSIIDVHFHHFPQVLRDLGEFTIANPDETDHAMDLLKTTTVILSPVLWSKYNTEWEVKKWAKLCRDLTDAQAEEVRKNPVTRGSFAPLPLPHVQETLEAIRYGEENCNPRPDGYAITTSANNHYLGDQVFAPIWEECDRRGLVLFVHPSETVDPPLDKFHYGFQMIEFPTETARCLMTMLDQGTFTRYPSIKWIFSHNGGSFPFLFQRVIRTLTGSKLIGPGGPGAKKVNRIADNNAGLTLQQVFAQGNAYFECSQGTAVQQTVLRNMGVPHSRILTGSDWPFTGKDNLEATLAEMNGPEASGLFSTSELTGIRAGNYLAIAPRLAEAWLRNGLVRNK</sequence>
<dbReference type="PANTHER" id="PTHR21240:SF28">
    <property type="entry name" value="ISO-OROTATE DECARBOXYLASE (EUROFUNG)"/>
    <property type="match status" value="1"/>
</dbReference>
<dbReference type="AlphaFoldDB" id="A0A8H4JM79"/>
<comment type="caution">
    <text evidence="5">The sequence shown here is derived from an EMBL/GenBank/DDBJ whole genome shotgun (WGS) entry which is preliminary data.</text>
</comment>
<comment type="similarity">
    <text evidence="3">Belongs to the metallo-dependent hydrolases superfamily.</text>
</comment>
<evidence type="ECO:0000256" key="2">
    <source>
        <dbReference type="ARBA" id="ARBA00023239"/>
    </source>
</evidence>
<evidence type="ECO:0000313" key="6">
    <source>
        <dbReference type="Proteomes" id="UP000536711"/>
    </source>
</evidence>
<dbReference type="OrthoDB" id="2832284at2759"/>
<keyword evidence="2 3" id="KW-0456">Lyase</keyword>
<keyword evidence="1 3" id="KW-0210">Decarboxylase</keyword>
<dbReference type="Proteomes" id="UP000536711">
    <property type="component" value="Unassembled WGS sequence"/>
</dbReference>
<proteinExistence type="inferred from homology"/>
<protein>
    <submittedName>
        <fullName evidence="5">Amidohydrolase 2</fullName>
    </submittedName>
</protein>
<evidence type="ECO:0000256" key="1">
    <source>
        <dbReference type="ARBA" id="ARBA00022793"/>
    </source>
</evidence>
<organism evidence="5 6">
    <name type="scientific">Fusarium acutatum</name>
    <dbReference type="NCBI Taxonomy" id="78861"/>
    <lineage>
        <taxon>Eukaryota</taxon>
        <taxon>Fungi</taxon>
        <taxon>Dikarya</taxon>
        <taxon>Ascomycota</taxon>
        <taxon>Pezizomycotina</taxon>
        <taxon>Sordariomycetes</taxon>
        <taxon>Hypocreomycetidae</taxon>
        <taxon>Hypocreales</taxon>
        <taxon>Nectriaceae</taxon>
        <taxon>Fusarium</taxon>
        <taxon>Fusarium fujikuroi species complex</taxon>
    </lineage>
</organism>
<dbReference type="Gene3D" id="3.20.20.140">
    <property type="entry name" value="Metal-dependent hydrolases"/>
    <property type="match status" value="1"/>
</dbReference>
<reference evidence="5 6" key="1">
    <citation type="submission" date="2020-01" db="EMBL/GenBank/DDBJ databases">
        <title>Identification and distribution of gene clusters putatively required for synthesis of sphingolipid metabolism inhibitors in phylogenetically diverse species of the filamentous fungus Fusarium.</title>
        <authorList>
            <person name="Kim H.-S."/>
            <person name="Busman M."/>
            <person name="Brown D.W."/>
            <person name="Divon H."/>
            <person name="Uhlig S."/>
            <person name="Proctor R.H."/>
        </authorList>
    </citation>
    <scope>NUCLEOTIDE SEQUENCE [LARGE SCALE GENOMIC DNA]</scope>
    <source>
        <strain evidence="5 6">NRRL 13308</strain>
    </source>
</reference>
<dbReference type="GO" id="GO:0016787">
    <property type="term" value="F:hydrolase activity"/>
    <property type="evidence" value="ECO:0007669"/>
    <property type="project" value="UniProtKB-KW"/>
</dbReference>
<evidence type="ECO:0000313" key="5">
    <source>
        <dbReference type="EMBL" id="KAF4429651.1"/>
    </source>
</evidence>
<dbReference type="InterPro" id="IPR032466">
    <property type="entry name" value="Metal_Hydrolase"/>
</dbReference>
<gene>
    <name evidence="5" type="ORF">FACUT_9059</name>
</gene>
<dbReference type="Pfam" id="PF04909">
    <property type="entry name" value="Amidohydro_2"/>
    <property type="match status" value="1"/>
</dbReference>
<keyword evidence="5" id="KW-0378">Hydrolase</keyword>
<dbReference type="InterPro" id="IPR006680">
    <property type="entry name" value="Amidohydro-rel"/>
</dbReference>
<evidence type="ECO:0000259" key="4">
    <source>
        <dbReference type="Pfam" id="PF04909"/>
    </source>
</evidence>
<dbReference type="InterPro" id="IPR032465">
    <property type="entry name" value="ACMSD"/>
</dbReference>
<dbReference type="GO" id="GO:0019748">
    <property type="term" value="P:secondary metabolic process"/>
    <property type="evidence" value="ECO:0007669"/>
    <property type="project" value="TreeGrafter"/>
</dbReference>
<dbReference type="GO" id="GO:0016831">
    <property type="term" value="F:carboxy-lyase activity"/>
    <property type="evidence" value="ECO:0007669"/>
    <property type="project" value="UniProtKB-KW"/>
</dbReference>
<accession>A0A8H4JM79</accession>
<dbReference type="GO" id="GO:0005737">
    <property type="term" value="C:cytoplasm"/>
    <property type="evidence" value="ECO:0007669"/>
    <property type="project" value="TreeGrafter"/>
</dbReference>
<name>A0A8H4JM79_9HYPO</name>
<keyword evidence="6" id="KW-1185">Reference proteome</keyword>
<dbReference type="EMBL" id="JAADJF010000260">
    <property type="protein sequence ID" value="KAF4429651.1"/>
    <property type="molecule type" value="Genomic_DNA"/>
</dbReference>